<organism evidence="2 3">
    <name type="scientific">Phanerochaete carnosa (strain HHB-10118-sp)</name>
    <name type="common">White-rot fungus</name>
    <name type="synonym">Peniophora carnosa</name>
    <dbReference type="NCBI Taxonomy" id="650164"/>
    <lineage>
        <taxon>Eukaryota</taxon>
        <taxon>Fungi</taxon>
        <taxon>Dikarya</taxon>
        <taxon>Basidiomycota</taxon>
        <taxon>Agaricomycotina</taxon>
        <taxon>Agaricomycetes</taxon>
        <taxon>Polyporales</taxon>
        <taxon>Phanerochaetaceae</taxon>
        <taxon>Phanerochaete</taxon>
    </lineage>
</organism>
<feature type="compositionally biased region" description="Basic residues" evidence="1">
    <location>
        <begin position="21"/>
        <end position="30"/>
    </location>
</feature>
<proteinExistence type="predicted"/>
<evidence type="ECO:0000313" key="3">
    <source>
        <dbReference type="Proteomes" id="UP000008370"/>
    </source>
</evidence>
<feature type="compositionally biased region" description="Basic and acidic residues" evidence="1">
    <location>
        <begin position="1"/>
        <end position="12"/>
    </location>
</feature>
<protein>
    <submittedName>
        <fullName evidence="2">Uncharacterized protein</fullName>
    </submittedName>
</protein>
<evidence type="ECO:0000313" key="2">
    <source>
        <dbReference type="EMBL" id="EKM55949.1"/>
    </source>
</evidence>
<dbReference type="InParanoid" id="K5WAF5"/>
<feature type="compositionally biased region" description="Basic and acidic residues" evidence="1">
    <location>
        <begin position="216"/>
        <end position="233"/>
    </location>
</feature>
<dbReference type="HOGENOM" id="CLU_976985_0_0_1"/>
<gene>
    <name evidence="2" type="ORF">PHACADRAFT_28936</name>
</gene>
<sequence>MDHPDTTAEVRKTPYGLVSKQSHKHSKLKIRLSPSSSPPQSAVSKTASKAGDKTSKAARKTVHNKPPSQPSTSQLHVPQGVSAQMPDVGRTGRHGRRAERERSWLRRMHDARPDVHAQEEPCATSVPGDTALVPAELEDDESDDAPLQRRLSKTLVPDTKQGPTKQKPMRQKHTRQEPDKVNLSRRERTKHAASGTSITVGDDPQPSVSGASGIESAKDVQKLEQQDTAGRDTRFKRLRRAREVFFEQLKSTMDKSVMSDELDQLYVVAMTWRSYEDLLWPSELQ</sequence>
<evidence type="ECO:0000256" key="1">
    <source>
        <dbReference type="SAM" id="MobiDB-lite"/>
    </source>
</evidence>
<dbReference type="Proteomes" id="UP000008370">
    <property type="component" value="Unassembled WGS sequence"/>
</dbReference>
<dbReference type="AlphaFoldDB" id="K5WAF5"/>
<reference evidence="2 3" key="1">
    <citation type="journal article" date="2012" name="BMC Genomics">
        <title>Comparative genomics of the white-rot fungi, Phanerochaete carnosa and P. chrysosporium, to elucidate the genetic basis of the distinct wood types they colonize.</title>
        <authorList>
            <person name="Suzuki H."/>
            <person name="MacDonald J."/>
            <person name="Syed K."/>
            <person name="Salamov A."/>
            <person name="Hori C."/>
            <person name="Aerts A."/>
            <person name="Henrissat B."/>
            <person name="Wiebenga A."/>
            <person name="vanKuyk P.A."/>
            <person name="Barry K."/>
            <person name="Lindquist E."/>
            <person name="LaButti K."/>
            <person name="Lapidus A."/>
            <person name="Lucas S."/>
            <person name="Coutinho P."/>
            <person name="Gong Y."/>
            <person name="Samejima M."/>
            <person name="Mahadevan R."/>
            <person name="Abou-Zaid M."/>
            <person name="de Vries R.P."/>
            <person name="Igarashi K."/>
            <person name="Yadav J.S."/>
            <person name="Grigoriev I.V."/>
            <person name="Master E.R."/>
        </authorList>
    </citation>
    <scope>NUCLEOTIDE SEQUENCE [LARGE SCALE GENOMIC DNA]</scope>
    <source>
        <strain evidence="2 3">HHB-10118-sp</strain>
    </source>
</reference>
<dbReference type="RefSeq" id="XP_007395251.1">
    <property type="nucleotide sequence ID" value="XM_007395189.1"/>
</dbReference>
<dbReference type="GeneID" id="18919559"/>
<accession>K5WAF5</accession>
<name>K5WAF5_PHACS</name>
<feature type="compositionally biased region" description="Basic and acidic residues" evidence="1">
    <location>
        <begin position="98"/>
        <end position="119"/>
    </location>
</feature>
<keyword evidence="3" id="KW-1185">Reference proteome</keyword>
<feature type="region of interest" description="Disordered" evidence="1">
    <location>
        <begin position="1"/>
        <end position="233"/>
    </location>
</feature>
<dbReference type="KEGG" id="pco:PHACADRAFT_28936"/>
<dbReference type="EMBL" id="JH930472">
    <property type="protein sequence ID" value="EKM55949.1"/>
    <property type="molecule type" value="Genomic_DNA"/>
</dbReference>
<feature type="compositionally biased region" description="Basic and acidic residues" evidence="1">
    <location>
        <begin position="174"/>
        <end position="186"/>
    </location>
</feature>